<gene>
    <name evidence="2" type="ORF">EDC17_101074</name>
</gene>
<proteinExistence type="predicted"/>
<comment type="caution">
    <text evidence="2">The sequence shown here is derived from an EMBL/GenBank/DDBJ whole genome shotgun (WGS) entry which is preliminary data.</text>
</comment>
<feature type="region of interest" description="Disordered" evidence="1">
    <location>
        <begin position="26"/>
        <end position="82"/>
    </location>
</feature>
<accession>A0A4R3VY75</accession>
<dbReference type="EMBL" id="SMBZ01000010">
    <property type="protein sequence ID" value="TCV18671.1"/>
    <property type="molecule type" value="Genomic_DNA"/>
</dbReference>
<dbReference type="AlphaFoldDB" id="A0A4R3VY75"/>
<feature type="compositionally biased region" description="Basic and acidic residues" evidence="1">
    <location>
        <begin position="27"/>
        <end position="65"/>
    </location>
</feature>
<protein>
    <submittedName>
        <fullName evidence="2">Uncharacterized protein</fullName>
    </submittedName>
</protein>
<organism evidence="2 3">
    <name type="scientific">Sphingobacterium alimentarium</name>
    <dbReference type="NCBI Taxonomy" id="797292"/>
    <lineage>
        <taxon>Bacteria</taxon>
        <taxon>Pseudomonadati</taxon>
        <taxon>Bacteroidota</taxon>
        <taxon>Sphingobacteriia</taxon>
        <taxon>Sphingobacteriales</taxon>
        <taxon>Sphingobacteriaceae</taxon>
        <taxon>Sphingobacterium</taxon>
    </lineage>
</organism>
<name>A0A4R3VY75_9SPHI</name>
<dbReference type="Proteomes" id="UP000295197">
    <property type="component" value="Unassembled WGS sequence"/>
</dbReference>
<reference evidence="2 3" key="1">
    <citation type="submission" date="2019-03" db="EMBL/GenBank/DDBJ databases">
        <title>Genomic Encyclopedia of Type Strains, Phase IV (KMG-IV): sequencing the most valuable type-strain genomes for metagenomic binning, comparative biology and taxonomic classification.</title>
        <authorList>
            <person name="Goeker M."/>
        </authorList>
    </citation>
    <scope>NUCLEOTIDE SEQUENCE [LARGE SCALE GENOMIC DNA]</scope>
    <source>
        <strain evidence="2 3">DSM 22362</strain>
    </source>
</reference>
<evidence type="ECO:0000256" key="1">
    <source>
        <dbReference type="SAM" id="MobiDB-lite"/>
    </source>
</evidence>
<evidence type="ECO:0000313" key="2">
    <source>
        <dbReference type="EMBL" id="TCV18671.1"/>
    </source>
</evidence>
<evidence type="ECO:0000313" key="3">
    <source>
        <dbReference type="Proteomes" id="UP000295197"/>
    </source>
</evidence>
<keyword evidence="3" id="KW-1185">Reference proteome</keyword>
<sequence>MNNYSRSKLNLIAFVITVNIKIMIKNSKTDPNKKIEKDPYENEDFQKNKEENTHVESDSSKRPEEDTSPLPPNPNKVDDHDS</sequence>